<dbReference type="InterPro" id="IPR015655">
    <property type="entry name" value="PP2C"/>
</dbReference>
<accession>E1RFS1</accession>
<dbReference type="SMART" id="SM00331">
    <property type="entry name" value="PP2C_SIG"/>
    <property type="match status" value="1"/>
</dbReference>
<dbReference type="InterPro" id="IPR036457">
    <property type="entry name" value="PPM-type-like_dom_sf"/>
</dbReference>
<dbReference type="PROSITE" id="PS51746">
    <property type="entry name" value="PPM_2"/>
    <property type="match status" value="1"/>
</dbReference>
<dbReference type="SMART" id="SM00332">
    <property type="entry name" value="PP2Cc"/>
    <property type="match status" value="1"/>
</dbReference>
<keyword evidence="3" id="KW-1185">Reference proteome</keyword>
<evidence type="ECO:0000313" key="3">
    <source>
        <dbReference type="Proteomes" id="UP000006565"/>
    </source>
</evidence>
<dbReference type="Pfam" id="PF13672">
    <property type="entry name" value="PP2C_2"/>
    <property type="match status" value="1"/>
</dbReference>
<gene>
    <name evidence="2" type="ordered locus">Mpet_2632</name>
</gene>
<name>E1RFS1_METP4</name>
<dbReference type="STRING" id="679926.Mpet_2632"/>
<dbReference type="InterPro" id="IPR001932">
    <property type="entry name" value="PPM-type_phosphatase-like_dom"/>
</dbReference>
<organism evidence="2 3">
    <name type="scientific">Methanolacinia petrolearia (strain DSM 11571 / OCM 486 / SEBR 4847)</name>
    <name type="common">Methanoplanus petrolearius</name>
    <dbReference type="NCBI Taxonomy" id="679926"/>
    <lineage>
        <taxon>Archaea</taxon>
        <taxon>Methanobacteriati</taxon>
        <taxon>Methanobacteriota</taxon>
        <taxon>Stenosarchaea group</taxon>
        <taxon>Methanomicrobia</taxon>
        <taxon>Methanomicrobiales</taxon>
        <taxon>Methanomicrobiaceae</taxon>
        <taxon>Methanolacinia</taxon>
    </lineage>
</organism>
<dbReference type="Gene3D" id="3.60.40.10">
    <property type="entry name" value="PPM-type phosphatase domain"/>
    <property type="match status" value="1"/>
</dbReference>
<evidence type="ECO:0000313" key="2">
    <source>
        <dbReference type="EMBL" id="ADN37375.1"/>
    </source>
</evidence>
<dbReference type="eggNOG" id="arCOG05302">
    <property type="taxonomic scope" value="Archaea"/>
</dbReference>
<dbReference type="SUPFAM" id="SSF81606">
    <property type="entry name" value="PP2C-like"/>
    <property type="match status" value="1"/>
</dbReference>
<dbReference type="GO" id="GO:0004722">
    <property type="term" value="F:protein serine/threonine phosphatase activity"/>
    <property type="evidence" value="ECO:0007669"/>
    <property type="project" value="InterPro"/>
</dbReference>
<dbReference type="OrthoDB" id="198002at2157"/>
<dbReference type="KEGG" id="mpi:Mpet_2632"/>
<dbReference type="AlphaFoldDB" id="E1RFS1"/>
<dbReference type="Proteomes" id="UP000006565">
    <property type="component" value="Chromosome"/>
</dbReference>
<evidence type="ECO:0000259" key="1">
    <source>
        <dbReference type="PROSITE" id="PS51746"/>
    </source>
</evidence>
<protein>
    <submittedName>
        <fullName evidence="2">Protein serine/threonine phosphatase</fullName>
    </submittedName>
</protein>
<dbReference type="PANTHER" id="PTHR47992">
    <property type="entry name" value="PROTEIN PHOSPHATASE"/>
    <property type="match status" value="1"/>
</dbReference>
<dbReference type="RefSeq" id="WP_013330548.1">
    <property type="nucleotide sequence ID" value="NC_014507.1"/>
</dbReference>
<reference evidence="2 3" key="1">
    <citation type="journal article" date="2010" name="Stand. Genomic Sci.">
        <title>Complete genome sequence of Methanoplanus petrolearius type strain (SEBR 4847).</title>
        <authorList>
            <person name="Brambilla E."/>
            <person name="Djao O.D."/>
            <person name="Daligault H."/>
            <person name="Lapidus A."/>
            <person name="Lucas S."/>
            <person name="Hammon N."/>
            <person name="Nolan M."/>
            <person name="Tice H."/>
            <person name="Cheng J.F."/>
            <person name="Han C."/>
            <person name="Tapia R."/>
            <person name="Goodwin L."/>
            <person name="Pitluck S."/>
            <person name="Liolios K."/>
            <person name="Ivanova N."/>
            <person name="Mavromatis K."/>
            <person name="Mikhailova N."/>
            <person name="Pati A."/>
            <person name="Chen A."/>
            <person name="Palaniappan K."/>
            <person name="Land M."/>
            <person name="Hauser L."/>
            <person name="Chang Y.J."/>
            <person name="Jeffries C.D."/>
            <person name="Rohde M."/>
            <person name="Spring S."/>
            <person name="Sikorski J."/>
            <person name="Goker M."/>
            <person name="Woyke T."/>
            <person name="Bristow J."/>
            <person name="Eisen J.A."/>
            <person name="Markowitz V."/>
            <person name="Hugenholtz P."/>
            <person name="Kyrpides N.C."/>
            <person name="Klenk H.P."/>
        </authorList>
    </citation>
    <scope>NUCLEOTIDE SEQUENCE [LARGE SCALE GENOMIC DNA]</scope>
    <source>
        <strain evidence="3">DSM 11571 / OCM 486 / SEBR 4847</strain>
    </source>
</reference>
<dbReference type="GeneID" id="9745125"/>
<sequence>MEYSSVSIAGKRRHNEDSCLASQIKDGLLMAVADGIGGHAAGDVASRIAIDTLRSEFTKNYRAGMSAAEIEKLLRNSFAMADENVSTMAVGDRAGMGTTLVAAFVRDLEVFIANTGDSRAYLFNGMLKQITVDHSLVQELVEKGAIDPEKRRTHPMKNVITRSIGGDFSVDLYHIGINSGEVLLLSSDGLHDYIEDDVISKGLNSEETANGTARLLVKSAMPVSEDNISVVVLKR</sequence>
<dbReference type="EMBL" id="CP002117">
    <property type="protein sequence ID" value="ADN37375.1"/>
    <property type="molecule type" value="Genomic_DNA"/>
</dbReference>
<proteinExistence type="predicted"/>
<feature type="domain" description="PPM-type phosphatase" evidence="1">
    <location>
        <begin position="2"/>
        <end position="235"/>
    </location>
</feature>
<dbReference type="HOGENOM" id="CLU_034545_4_1_2"/>
<dbReference type="CDD" id="cd00143">
    <property type="entry name" value="PP2Cc"/>
    <property type="match status" value="1"/>
</dbReference>